<dbReference type="OrthoDB" id="3232941at2759"/>
<dbReference type="AlphaFoldDB" id="A0A6A4GRJ3"/>
<evidence type="ECO:0000313" key="2">
    <source>
        <dbReference type="Proteomes" id="UP000799118"/>
    </source>
</evidence>
<accession>A0A6A4GRJ3</accession>
<dbReference type="EMBL" id="ML769747">
    <property type="protein sequence ID" value="KAE9388371.1"/>
    <property type="molecule type" value="Genomic_DNA"/>
</dbReference>
<reference evidence="1" key="1">
    <citation type="journal article" date="2019" name="Environ. Microbiol.">
        <title>Fungal ecological strategies reflected in gene transcription - a case study of two litter decomposers.</title>
        <authorList>
            <person name="Barbi F."/>
            <person name="Kohler A."/>
            <person name="Barry K."/>
            <person name="Baskaran P."/>
            <person name="Daum C."/>
            <person name="Fauchery L."/>
            <person name="Ihrmark K."/>
            <person name="Kuo A."/>
            <person name="LaButti K."/>
            <person name="Lipzen A."/>
            <person name="Morin E."/>
            <person name="Grigoriev I.V."/>
            <person name="Henrissat B."/>
            <person name="Lindahl B."/>
            <person name="Martin F."/>
        </authorList>
    </citation>
    <scope>NUCLEOTIDE SEQUENCE</scope>
    <source>
        <strain evidence="1">JB14</strain>
    </source>
</reference>
<keyword evidence="2" id="KW-1185">Reference proteome</keyword>
<proteinExistence type="predicted"/>
<dbReference type="Proteomes" id="UP000799118">
    <property type="component" value="Unassembled WGS sequence"/>
</dbReference>
<protein>
    <submittedName>
        <fullName evidence="1">Uncharacterized protein</fullName>
    </submittedName>
</protein>
<gene>
    <name evidence="1" type="ORF">BT96DRAFT_947653</name>
</gene>
<organism evidence="1 2">
    <name type="scientific">Gymnopus androsaceus JB14</name>
    <dbReference type="NCBI Taxonomy" id="1447944"/>
    <lineage>
        <taxon>Eukaryota</taxon>
        <taxon>Fungi</taxon>
        <taxon>Dikarya</taxon>
        <taxon>Basidiomycota</taxon>
        <taxon>Agaricomycotina</taxon>
        <taxon>Agaricomycetes</taxon>
        <taxon>Agaricomycetidae</taxon>
        <taxon>Agaricales</taxon>
        <taxon>Marasmiineae</taxon>
        <taxon>Omphalotaceae</taxon>
        <taxon>Gymnopus</taxon>
    </lineage>
</organism>
<sequence>MPESLKDGVEQKDVVKASPLKGGRLDTIFVLTGDSAESASLAGTGTGYVRILFHLPLEIKLIGSHKFWSPVHWPRTALAYIEWYAAPVLALIDQMVHNMASIQKAPLRDGAPPWSIISLTNIHQS</sequence>
<evidence type="ECO:0000313" key="1">
    <source>
        <dbReference type="EMBL" id="KAE9388371.1"/>
    </source>
</evidence>
<name>A0A6A4GRJ3_9AGAR</name>